<dbReference type="EMBL" id="HG680259">
    <property type="protein sequence ID" value="CDJ27810.1"/>
    <property type="molecule type" value="Genomic_DNA"/>
</dbReference>
<feature type="compositionally biased region" description="Low complexity" evidence="1">
    <location>
        <begin position="640"/>
        <end position="655"/>
    </location>
</feature>
<dbReference type="Proteomes" id="UP000030744">
    <property type="component" value="Unassembled WGS sequence"/>
</dbReference>
<organism evidence="2 3">
    <name type="scientific">Eimeria mitis</name>
    <dbReference type="NCBI Taxonomy" id="44415"/>
    <lineage>
        <taxon>Eukaryota</taxon>
        <taxon>Sar</taxon>
        <taxon>Alveolata</taxon>
        <taxon>Apicomplexa</taxon>
        <taxon>Conoidasida</taxon>
        <taxon>Coccidia</taxon>
        <taxon>Eucoccidiorida</taxon>
        <taxon>Eimeriorina</taxon>
        <taxon>Eimeriidae</taxon>
        <taxon>Eimeria</taxon>
    </lineage>
</organism>
<reference evidence="2" key="1">
    <citation type="submission" date="2013-10" db="EMBL/GenBank/DDBJ databases">
        <title>Genomic analysis of the causative agents of coccidiosis in chickens.</title>
        <authorList>
            <person name="Reid A.J."/>
            <person name="Blake D."/>
            <person name="Billington K."/>
            <person name="Browne H."/>
            <person name="Dunn M."/>
            <person name="Hung S."/>
            <person name="Kawahara F."/>
            <person name="Miranda-Saavedra D."/>
            <person name="Mourier T."/>
            <person name="Nagra H."/>
            <person name="Otto T.D."/>
            <person name="Rawlings N."/>
            <person name="Sanchez A."/>
            <person name="Sanders M."/>
            <person name="Subramaniam C."/>
            <person name="Tay Y."/>
            <person name="Dear P."/>
            <person name="Doerig C."/>
            <person name="Gruber A."/>
            <person name="Parkinson J."/>
            <person name="Shirley M."/>
            <person name="Wan K.L."/>
            <person name="Berriman M."/>
            <person name="Tomley F."/>
            <person name="Pain A."/>
        </authorList>
    </citation>
    <scope>NUCLEOTIDE SEQUENCE [LARGE SCALE GENOMIC DNA]</scope>
    <source>
        <strain evidence="2">Houghton</strain>
    </source>
</reference>
<sequence length="1171" mass="126325">MQWAYVAAHPPQCLAEQQTASRGQSGPLPVCRLWSPHTVEEVALIQLPSRHDVLAADFSPNGNLLFLLLSDPQHSLAVYFHLAHVVAQQQQLAAATNNQQKPLNLPLLQPAHVIPCTRSPLNGLTIESVVRTGGGQISFSRGRSRWRQASDAYTPPCGSVQAGDAPRYCSGEGALIRFATFGLGHLRLWSINGERPFQPPPAHVIPCTRSPLNGLSIESVVRTGGGQISFSRGRSRWRQASDAYTPPCGSAQAADAPSGGGGGEAGGGGQRGGPPEATACAFLPSGDVIAALADRRIVVFRGLAPLRSVSVPSCSSKILLLQPLQKSLLLLVAQEGLVQLLPLTALTSAANNKKTEFPHSPEHPDSLARLQSFVRQLLHLLLLEETARLLQDKPLGSIDVAALLALPATPGPPEASTTPHPQTCQNDAQEPQQQMQLPEQMQQLQHLPVDGSSIVVTGGRCCVGGELRLWQFHPLSRSTFPFYLKSSVTAVAAAATRGAAQGLVAQQQQQQQRRRFSQRQTSCTPQCVEPAAICASRELRPKRSLTTQQVASRHLGNQRGQGSGGRTPWLPLHSSQVVAAHWSEPLLLLSTRTQLILLDALHLSEETARLLQDKPLGSIDVAALLALPATPGPPEPSTTPHPQTCQNDAQEPQQQMQLPEQVQQLQHLPVDGSSIVVTGGRCCVGGELRLWQFHPLSRSTFPFYLKSSVTAVAAAATRGAAQGLVAAGTEEGTVILLALLRNGEGILEPPLVSLDRQISPPGHVSCFRLISLPYQLGERGTADAACSTNSLLGSRGPCDDYLSSYKPASFLLDMELLATLHVPFATPPKLLQFGQTSVYQDQLLVTGPNAPPSVFSIPEGRLLDAKALDSFVPLSLPAPLVLGPEGSSRYSDDALHTVLHETFARGSRNLRVLPAPILVTASIGSSKLCLAYESERRILLGMQVSSLISKQEPVSQQLIQEARNATTHGTEDVRTENFACSNQQKPSQASRFHRGAGLASLFRDLGRVPVSESTMSAAVTDASKQCHPKLSWNSETPSEPFGVKRLEDQELGNEDQGTFGRRGQFQEKHNLSALKDASHRFLYRAAEHQNSFEVEVVLPGGTIENVRREFATNSLLFSGRLNDPSWRIQLPGDPATCRLRLRVPLKFRISSNAVTIDQNFANGHIYVSIQR</sequence>
<feature type="region of interest" description="Disordered" evidence="1">
    <location>
        <begin position="409"/>
        <end position="436"/>
    </location>
</feature>
<dbReference type="RefSeq" id="XP_013350388.1">
    <property type="nucleotide sequence ID" value="XM_013494934.1"/>
</dbReference>
<accession>U6JQP1</accession>
<dbReference type="AlphaFoldDB" id="U6JQP1"/>
<dbReference type="InterPro" id="IPR036322">
    <property type="entry name" value="WD40_repeat_dom_sf"/>
</dbReference>
<feature type="compositionally biased region" description="Polar residues" evidence="1">
    <location>
        <begin position="415"/>
        <end position="428"/>
    </location>
</feature>
<dbReference type="SUPFAM" id="SSF50978">
    <property type="entry name" value="WD40 repeat-like"/>
    <property type="match status" value="1"/>
</dbReference>
<evidence type="ECO:0000256" key="1">
    <source>
        <dbReference type="SAM" id="MobiDB-lite"/>
    </source>
</evidence>
<gene>
    <name evidence="2" type="ORF">EMH_0034990</name>
</gene>
<feature type="compositionally biased region" description="Pro residues" evidence="1">
    <location>
        <begin position="630"/>
        <end position="639"/>
    </location>
</feature>
<feature type="region of interest" description="Disordered" evidence="1">
    <location>
        <begin position="231"/>
        <end position="277"/>
    </location>
</feature>
<name>U6JQP1_9EIME</name>
<dbReference type="GeneID" id="25378292"/>
<proteinExistence type="predicted"/>
<feature type="compositionally biased region" description="Gly residues" evidence="1">
    <location>
        <begin position="258"/>
        <end position="272"/>
    </location>
</feature>
<keyword evidence="3" id="KW-1185">Reference proteome</keyword>
<reference evidence="2" key="2">
    <citation type="submission" date="2013-10" db="EMBL/GenBank/DDBJ databases">
        <authorList>
            <person name="Aslett M."/>
        </authorList>
    </citation>
    <scope>NUCLEOTIDE SEQUENCE [LARGE SCALE GENOMIC DNA]</scope>
    <source>
        <strain evidence="2">Houghton</strain>
    </source>
</reference>
<dbReference type="VEuPathDB" id="ToxoDB:EMH_0034990"/>
<feature type="region of interest" description="Disordered" evidence="1">
    <location>
        <begin position="629"/>
        <end position="655"/>
    </location>
</feature>
<dbReference type="OrthoDB" id="345815at2759"/>
<protein>
    <submittedName>
        <fullName evidence="2">Uncharacterized protein</fullName>
    </submittedName>
</protein>
<evidence type="ECO:0000313" key="2">
    <source>
        <dbReference type="EMBL" id="CDJ27810.1"/>
    </source>
</evidence>
<evidence type="ECO:0000313" key="3">
    <source>
        <dbReference type="Proteomes" id="UP000030744"/>
    </source>
</evidence>